<dbReference type="InterPro" id="IPR036259">
    <property type="entry name" value="MFS_trans_sf"/>
</dbReference>
<sequence length="70" mass="7739">MKERGTVGALSNLPSQVASAAIPTLAGYLFDHIALSLPFEIGAVLQGINSLLFYFFFRQLPPPEEMREKE</sequence>
<reference evidence="2 3" key="1">
    <citation type="submission" date="2023-02" db="EMBL/GenBank/DDBJ databases">
        <title>Dictyobacter halimunensis sp. nov., a new member of the class Ktedonobacteria from forest soil in a geothermal area.</title>
        <authorList>
            <person name="Rachmania M.K."/>
            <person name="Ningsih F."/>
            <person name="Sakai Y."/>
            <person name="Yabe S."/>
            <person name="Yokota A."/>
            <person name="Sjamsuridzal W."/>
        </authorList>
    </citation>
    <scope>NUCLEOTIDE SEQUENCE [LARGE SCALE GENOMIC DNA]</scope>
    <source>
        <strain evidence="2 3">S3.2.2.5</strain>
    </source>
</reference>
<dbReference type="Proteomes" id="UP001344906">
    <property type="component" value="Unassembled WGS sequence"/>
</dbReference>
<comment type="caution">
    <text evidence="2">The sequence shown here is derived from an EMBL/GenBank/DDBJ whole genome shotgun (WGS) entry which is preliminary data.</text>
</comment>
<protein>
    <recommendedName>
        <fullName evidence="4">Major facilitator superfamily (MFS) profile domain-containing protein</fullName>
    </recommendedName>
</protein>
<dbReference type="SUPFAM" id="SSF103473">
    <property type="entry name" value="MFS general substrate transporter"/>
    <property type="match status" value="1"/>
</dbReference>
<keyword evidence="1" id="KW-0812">Transmembrane</keyword>
<dbReference type="RefSeq" id="WP_338247744.1">
    <property type="nucleotide sequence ID" value="NZ_BSRI01000001.1"/>
</dbReference>
<proteinExistence type="predicted"/>
<evidence type="ECO:0000313" key="3">
    <source>
        <dbReference type="Proteomes" id="UP001344906"/>
    </source>
</evidence>
<evidence type="ECO:0008006" key="4">
    <source>
        <dbReference type="Google" id="ProtNLM"/>
    </source>
</evidence>
<dbReference type="EMBL" id="BSRI01000001">
    <property type="protein sequence ID" value="GLV54030.1"/>
    <property type="molecule type" value="Genomic_DNA"/>
</dbReference>
<evidence type="ECO:0000256" key="1">
    <source>
        <dbReference type="SAM" id="Phobius"/>
    </source>
</evidence>
<feature type="transmembrane region" description="Helical" evidence="1">
    <location>
        <begin position="36"/>
        <end position="57"/>
    </location>
</feature>
<dbReference type="Gene3D" id="1.20.1250.20">
    <property type="entry name" value="MFS general substrate transporter like domains"/>
    <property type="match status" value="1"/>
</dbReference>
<name>A0ABQ6FK70_9CHLR</name>
<accession>A0ABQ6FK70</accession>
<gene>
    <name evidence="2" type="ORF">KDH_08790</name>
</gene>
<keyword evidence="3" id="KW-1185">Reference proteome</keyword>
<keyword evidence="1" id="KW-1133">Transmembrane helix</keyword>
<keyword evidence="1" id="KW-0472">Membrane</keyword>
<organism evidence="2 3">
    <name type="scientific">Dictyobacter halimunensis</name>
    <dbReference type="NCBI Taxonomy" id="3026934"/>
    <lineage>
        <taxon>Bacteria</taxon>
        <taxon>Bacillati</taxon>
        <taxon>Chloroflexota</taxon>
        <taxon>Ktedonobacteria</taxon>
        <taxon>Ktedonobacterales</taxon>
        <taxon>Dictyobacteraceae</taxon>
        <taxon>Dictyobacter</taxon>
    </lineage>
</organism>
<evidence type="ECO:0000313" key="2">
    <source>
        <dbReference type="EMBL" id="GLV54030.1"/>
    </source>
</evidence>